<reference evidence="1" key="1">
    <citation type="submission" date="2014-11" db="EMBL/GenBank/DDBJ databases">
        <authorList>
            <person name="Amaro Gonzalez C."/>
        </authorList>
    </citation>
    <scope>NUCLEOTIDE SEQUENCE</scope>
</reference>
<reference evidence="1" key="2">
    <citation type="journal article" date="2015" name="Fish Shellfish Immunol.">
        <title>Early steps in the European eel (Anguilla anguilla)-Vibrio vulnificus interaction in the gills: Role of the RtxA13 toxin.</title>
        <authorList>
            <person name="Callol A."/>
            <person name="Pajuelo D."/>
            <person name="Ebbesson L."/>
            <person name="Teles M."/>
            <person name="MacKenzie S."/>
            <person name="Amaro C."/>
        </authorList>
    </citation>
    <scope>NUCLEOTIDE SEQUENCE</scope>
</reference>
<organism evidence="1">
    <name type="scientific">Anguilla anguilla</name>
    <name type="common">European freshwater eel</name>
    <name type="synonym">Muraena anguilla</name>
    <dbReference type="NCBI Taxonomy" id="7936"/>
    <lineage>
        <taxon>Eukaryota</taxon>
        <taxon>Metazoa</taxon>
        <taxon>Chordata</taxon>
        <taxon>Craniata</taxon>
        <taxon>Vertebrata</taxon>
        <taxon>Euteleostomi</taxon>
        <taxon>Actinopterygii</taxon>
        <taxon>Neopterygii</taxon>
        <taxon>Teleostei</taxon>
        <taxon>Anguilliformes</taxon>
        <taxon>Anguillidae</taxon>
        <taxon>Anguilla</taxon>
    </lineage>
</organism>
<evidence type="ECO:0000313" key="1">
    <source>
        <dbReference type="EMBL" id="JAH16221.1"/>
    </source>
</evidence>
<dbReference type="EMBL" id="GBXM01092356">
    <property type="protein sequence ID" value="JAH16221.1"/>
    <property type="molecule type" value="Transcribed_RNA"/>
</dbReference>
<sequence length="22" mass="2358">MTDCPLDQCQAQGRMGTQTMAA</sequence>
<name>A0A0E9QH58_ANGAN</name>
<proteinExistence type="predicted"/>
<protein>
    <submittedName>
        <fullName evidence="1">Uncharacterized protein</fullName>
    </submittedName>
</protein>
<accession>A0A0E9QH58</accession>
<dbReference type="AlphaFoldDB" id="A0A0E9QH58"/>